<evidence type="ECO:0000313" key="5">
    <source>
        <dbReference type="Proteomes" id="UP001642464"/>
    </source>
</evidence>
<evidence type="ECO:0000313" key="4">
    <source>
        <dbReference type="EMBL" id="CAK9034090.1"/>
    </source>
</evidence>
<evidence type="ECO:0000256" key="1">
    <source>
        <dbReference type="SAM" id="Coils"/>
    </source>
</evidence>
<proteinExistence type="predicted"/>
<feature type="transmembrane region" description="Helical" evidence="3">
    <location>
        <begin position="20"/>
        <end position="37"/>
    </location>
</feature>
<protein>
    <submittedName>
        <fullName evidence="4">Uncharacterized protein</fullName>
    </submittedName>
</protein>
<keyword evidence="3" id="KW-1133">Transmembrane helix</keyword>
<comment type="caution">
    <text evidence="4">The sequence shown here is derived from an EMBL/GenBank/DDBJ whole genome shotgun (WGS) entry which is preliminary data.</text>
</comment>
<feature type="compositionally biased region" description="Basic and acidic residues" evidence="2">
    <location>
        <begin position="319"/>
        <end position="330"/>
    </location>
</feature>
<feature type="coiled-coil region" evidence="1">
    <location>
        <begin position="396"/>
        <end position="442"/>
    </location>
</feature>
<name>A0ABP0L4K2_9DINO</name>
<dbReference type="Proteomes" id="UP001642464">
    <property type="component" value="Unassembled WGS sequence"/>
</dbReference>
<feature type="compositionally biased region" description="Basic and acidic residues" evidence="2">
    <location>
        <begin position="295"/>
        <end position="310"/>
    </location>
</feature>
<keyword evidence="3" id="KW-0472">Membrane</keyword>
<dbReference type="EMBL" id="CAXAMM010014558">
    <property type="protein sequence ID" value="CAK9034090.1"/>
    <property type="molecule type" value="Genomic_DNA"/>
</dbReference>
<keyword evidence="5" id="KW-1185">Reference proteome</keyword>
<keyword evidence="1" id="KW-0175">Coiled coil</keyword>
<evidence type="ECO:0000256" key="2">
    <source>
        <dbReference type="SAM" id="MobiDB-lite"/>
    </source>
</evidence>
<feature type="region of interest" description="Disordered" evidence="2">
    <location>
        <begin position="253"/>
        <end position="330"/>
    </location>
</feature>
<organism evidence="4 5">
    <name type="scientific">Durusdinium trenchii</name>
    <dbReference type="NCBI Taxonomy" id="1381693"/>
    <lineage>
        <taxon>Eukaryota</taxon>
        <taxon>Sar</taxon>
        <taxon>Alveolata</taxon>
        <taxon>Dinophyceae</taxon>
        <taxon>Suessiales</taxon>
        <taxon>Symbiodiniaceae</taxon>
        <taxon>Durusdinium</taxon>
    </lineage>
</organism>
<feature type="compositionally biased region" description="Basic and acidic residues" evidence="2">
    <location>
        <begin position="258"/>
        <end position="282"/>
    </location>
</feature>
<gene>
    <name evidence="4" type="ORF">SCF082_LOCUS20749</name>
</gene>
<evidence type="ECO:0000256" key="3">
    <source>
        <dbReference type="SAM" id="Phobius"/>
    </source>
</evidence>
<feature type="transmembrane region" description="Helical" evidence="3">
    <location>
        <begin position="58"/>
        <end position="78"/>
    </location>
</feature>
<sequence length="730" mass="82746">MRRGFIRALEHTLRLKELGLLFAGLPCCSFIFLNLATSRRSRETPFGDTLKKYVFDSNVLAARLLILCAIAVVRGVHWEIEQPGSSTFVHFPYLRWIKRMLKGFVEVKVYRFWMAWYGSRTPKSTLLIGTTPWAAKLYKKLSFKDRVKLQLDSTGVTKRSGGPRLKETQVYPEKFGVAVAKHHLKLMAKRKKVGPYKWAHAELKGFEGFLVEAAQDGPGKKEPVATPCRADSVRRKLEFAKADSQETLKFGYSTSMDTNDKKACNNRSRTVDKLDETREPKGKTKASPASSNPKQEVDQADLGKKGKPEAGKPTPEAEGAEKELTPSERTRQQQMLPFFDNDPAVVDAVILRKKSDPELCKNEIRPHPENPSVMQYLVLVEDEEEAKKKGEVSPEEAEKEKAKEAYKEEIKKVKQEAIDKEIDALTSNLVKLRATLQKALDDADIVWVETKVKGKLRESEPVSKEIPIILPKDLLRYLFGELGVSIDAEEVRRYWQHARECGCPWGNLSDGDHHIPCALYGDSAKYSYIGEKITCVFFSLPLWNPRAARYRIWLLFALETYQTLGGLTINPLYRRIVESMWELYSDGLEVNGRTLHFAVSEIKGDWEWHVYSMGLSRLLLALLGYFGDCDNVSLADRLVIAYKDFKVFCRTNRMEGNIFGGRSVSKSVQCARDYQLASIMGRVSRWSPELRDLLQQCVAYQGAPGGVRCSAWFFGATGRGGCVLNRAWRA</sequence>
<reference evidence="4 5" key="1">
    <citation type="submission" date="2024-02" db="EMBL/GenBank/DDBJ databases">
        <authorList>
            <person name="Chen Y."/>
            <person name="Shah S."/>
            <person name="Dougan E. K."/>
            <person name="Thang M."/>
            <person name="Chan C."/>
        </authorList>
    </citation>
    <scope>NUCLEOTIDE SEQUENCE [LARGE SCALE GENOMIC DNA]</scope>
</reference>
<accession>A0ABP0L4K2</accession>
<keyword evidence="3" id="KW-0812">Transmembrane</keyword>